<feature type="signal peptide" evidence="1">
    <location>
        <begin position="1"/>
        <end position="25"/>
    </location>
</feature>
<evidence type="ECO:0000313" key="3">
    <source>
        <dbReference type="Proteomes" id="UP000197007"/>
    </source>
</evidence>
<dbReference type="PROSITE" id="PS51257">
    <property type="entry name" value="PROKAR_LIPOPROTEIN"/>
    <property type="match status" value="1"/>
</dbReference>
<dbReference type="RefSeq" id="WP_088593981.1">
    <property type="nucleotide sequence ID" value="NZ_CP022022.1"/>
</dbReference>
<keyword evidence="3" id="KW-1185">Reference proteome</keyword>
<evidence type="ECO:0000313" key="2">
    <source>
        <dbReference type="EMBL" id="ASF42897.1"/>
    </source>
</evidence>
<name>A0A1Z4BNP7_9FLAO</name>
<gene>
    <name evidence="2" type="ORF">CBG49_07305</name>
</gene>
<proteinExistence type="predicted"/>
<protein>
    <submittedName>
        <fullName evidence="2">Uncharacterized protein</fullName>
    </submittedName>
</protein>
<reference evidence="3" key="1">
    <citation type="submission" date="2017-06" db="EMBL/GenBank/DDBJ databases">
        <title>Complete genome sequence of Capnocytophaga sp. KCOM 1579 (=ChDC OS43) isolated from a human refractory periapical abscess lesion.</title>
        <authorList>
            <person name="Kook J.-K."/>
            <person name="Park S.-N."/>
            <person name="Lim Y.K."/>
            <person name="Roh H."/>
        </authorList>
    </citation>
    <scope>NUCLEOTIDE SEQUENCE [LARGE SCALE GENOMIC DNA]</scope>
    <source>
        <strain evidence="3">ChDC OS43</strain>
    </source>
</reference>
<evidence type="ECO:0000256" key="1">
    <source>
        <dbReference type="SAM" id="SignalP"/>
    </source>
</evidence>
<dbReference type="Proteomes" id="UP000197007">
    <property type="component" value="Chromosome"/>
</dbReference>
<dbReference type="KEGG" id="capn:CBG49_07305"/>
<dbReference type="EMBL" id="CP022022">
    <property type="protein sequence ID" value="ASF42897.1"/>
    <property type="molecule type" value="Genomic_DNA"/>
</dbReference>
<feature type="chain" id="PRO_5013119979" evidence="1">
    <location>
        <begin position="26"/>
        <end position="246"/>
    </location>
</feature>
<sequence length="246" mass="28375">MKRISYLSKAISLIVLVAFTFSSCSKDNTQPKAATDETKDRGHDMPDKVQFIITDIGTKEVQERTANKSPKGVVYDISTPIQWQVGHEYRFEIVYYNNNVRMNHEFVTAEMAPIHQHFFQLFQGNYPENKDGRDAMVTAMNKAVSYEYQDTDPENGTYGTQGVKLRFRTWDKKHPELRDPIGLKGIFHIKDEATAGDYKLRIKLAHFLIANKLNPQTQEERPYNVVEYSSAFQLDSDMTLPIQIKQ</sequence>
<organism evidence="2 3">
    <name type="scientific">Capnocytophaga endodontalis</name>
    <dbReference type="NCBI Taxonomy" id="2708117"/>
    <lineage>
        <taxon>Bacteria</taxon>
        <taxon>Pseudomonadati</taxon>
        <taxon>Bacteroidota</taxon>
        <taxon>Flavobacteriia</taxon>
        <taxon>Flavobacteriales</taxon>
        <taxon>Flavobacteriaceae</taxon>
        <taxon>Capnocytophaga</taxon>
    </lineage>
</organism>
<dbReference type="AlphaFoldDB" id="A0A1Z4BNP7"/>
<accession>A0A1Z4BNP7</accession>
<keyword evidence="1" id="KW-0732">Signal</keyword>